<evidence type="ECO:0000256" key="1">
    <source>
        <dbReference type="ARBA" id="ARBA00001933"/>
    </source>
</evidence>
<comment type="catalytic activity">
    <reaction evidence="6">
        <text>(sulfur carrier)-H + L-cysteine = (sulfur carrier)-SH + L-alanine</text>
        <dbReference type="Rhea" id="RHEA:43892"/>
        <dbReference type="Rhea" id="RHEA-COMP:14737"/>
        <dbReference type="Rhea" id="RHEA-COMP:14739"/>
        <dbReference type="ChEBI" id="CHEBI:29917"/>
        <dbReference type="ChEBI" id="CHEBI:35235"/>
        <dbReference type="ChEBI" id="CHEBI:57972"/>
        <dbReference type="ChEBI" id="CHEBI:64428"/>
        <dbReference type="EC" id="2.8.1.7"/>
    </reaction>
</comment>
<keyword evidence="4" id="KW-0808">Transferase</keyword>
<evidence type="ECO:0000256" key="5">
    <source>
        <dbReference type="ARBA" id="ARBA00022898"/>
    </source>
</evidence>
<comment type="cofactor">
    <cofactor evidence="1">
        <name>pyridoxal 5'-phosphate</name>
        <dbReference type="ChEBI" id="CHEBI:597326"/>
    </cofactor>
</comment>
<evidence type="ECO:0000256" key="3">
    <source>
        <dbReference type="ARBA" id="ARBA00012239"/>
    </source>
</evidence>
<name>A0ABS2GXW6_9LACO</name>
<dbReference type="Proteomes" id="UP000785625">
    <property type="component" value="Unassembled WGS sequence"/>
</dbReference>
<evidence type="ECO:0000313" key="8">
    <source>
        <dbReference type="EMBL" id="MBM6939988.1"/>
    </source>
</evidence>
<dbReference type="PANTHER" id="PTHR43586">
    <property type="entry name" value="CYSTEINE DESULFURASE"/>
    <property type="match status" value="1"/>
</dbReference>
<evidence type="ECO:0000256" key="2">
    <source>
        <dbReference type="ARBA" id="ARBA00010447"/>
    </source>
</evidence>
<dbReference type="Gene3D" id="3.90.1150.10">
    <property type="entry name" value="Aspartate Aminotransferase, domain 1"/>
    <property type="match status" value="1"/>
</dbReference>
<dbReference type="NCBIfam" id="TIGR01979">
    <property type="entry name" value="sufS"/>
    <property type="match status" value="1"/>
</dbReference>
<dbReference type="SUPFAM" id="SSF53383">
    <property type="entry name" value="PLP-dependent transferases"/>
    <property type="match status" value="1"/>
</dbReference>
<gene>
    <name evidence="8" type="ORF">H5975_00535</name>
</gene>
<feature type="domain" description="Aminotransferase class V" evidence="7">
    <location>
        <begin position="23"/>
        <end position="392"/>
    </location>
</feature>
<sequence>MDIKQVRADFPILNQQVNGEKLVYFDNAATSQTPLPVLNTICQYYLKENANVHRGVHTLAERATEHYERVRQQVADFIHAASSNEIIFTRSTTESLNDIARGLGDNILQPGDEIVISIMEHHSNLVPWQELAARTGAKLKYIELDNHQELDLNSATEQITPKTKIVAVTAASNVLGTINPIKQIVQLAHHAHAWVVVDAAQYVGHHVVDVQDWDADFVAFSGHKMLGPTGIGVLYGKQDLLNIMHPVQFGGEMIEDVTRQRTTFKKSPLGFEAGTPNISGAVGLGAAIDYLNKVGIKNIEKREQSLANYLLPHLQKIDHLTLYGPQDHHTGVFAFNLDGLHPHDVATGLDLEGVAVRAGHHCAQPLMHTLGVTATARASLAFYNTKEECDQFIQSLVAVKEFFSNGLG</sequence>
<dbReference type="InterPro" id="IPR016454">
    <property type="entry name" value="Cysteine_dSase"/>
</dbReference>
<protein>
    <recommendedName>
        <fullName evidence="3">cysteine desulfurase</fullName>
        <ecNumber evidence="3">2.8.1.7</ecNumber>
    </recommendedName>
</protein>
<evidence type="ECO:0000313" key="9">
    <source>
        <dbReference type="Proteomes" id="UP000785625"/>
    </source>
</evidence>
<dbReference type="EMBL" id="JACJKU010000003">
    <property type="protein sequence ID" value="MBM6939988.1"/>
    <property type="molecule type" value="Genomic_DNA"/>
</dbReference>
<proteinExistence type="inferred from homology"/>
<reference evidence="8 9" key="1">
    <citation type="journal article" date="2021" name="Sci. Rep.">
        <title>The distribution of antibiotic resistance genes in chicken gut microbiota commensals.</title>
        <authorList>
            <person name="Juricova H."/>
            <person name="Matiasovicova J."/>
            <person name="Kubasova T."/>
            <person name="Cejkova D."/>
            <person name="Rychlik I."/>
        </authorList>
    </citation>
    <scope>NUCLEOTIDE SEQUENCE [LARGE SCALE GENOMIC DNA]</scope>
    <source>
        <strain evidence="8 9">An574</strain>
    </source>
</reference>
<dbReference type="Pfam" id="PF00266">
    <property type="entry name" value="Aminotran_5"/>
    <property type="match status" value="1"/>
</dbReference>
<dbReference type="Gene3D" id="3.40.640.10">
    <property type="entry name" value="Type I PLP-dependent aspartate aminotransferase-like (Major domain)"/>
    <property type="match status" value="1"/>
</dbReference>
<dbReference type="InterPro" id="IPR015424">
    <property type="entry name" value="PyrdxlP-dep_Trfase"/>
</dbReference>
<accession>A0ABS2GXW6</accession>
<evidence type="ECO:0000256" key="4">
    <source>
        <dbReference type="ARBA" id="ARBA00022679"/>
    </source>
</evidence>
<keyword evidence="5" id="KW-0663">Pyridoxal phosphate</keyword>
<dbReference type="PANTHER" id="PTHR43586:SF8">
    <property type="entry name" value="CYSTEINE DESULFURASE 1, CHLOROPLASTIC"/>
    <property type="match status" value="1"/>
</dbReference>
<dbReference type="EC" id="2.8.1.7" evidence="3"/>
<organism evidence="8 9">
    <name type="scientific">Limosilactobacillus coleohominis</name>
    <dbReference type="NCBI Taxonomy" id="181675"/>
    <lineage>
        <taxon>Bacteria</taxon>
        <taxon>Bacillati</taxon>
        <taxon>Bacillota</taxon>
        <taxon>Bacilli</taxon>
        <taxon>Lactobacillales</taxon>
        <taxon>Lactobacillaceae</taxon>
        <taxon>Limosilactobacillus</taxon>
    </lineage>
</organism>
<comment type="caution">
    <text evidence="8">The sequence shown here is derived from an EMBL/GenBank/DDBJ whole genome shotgun (WGS) entry which is preliminary data.</text>
</comment>
<comment type="similarity">
    <text evidence="2">Belongs to the class-V pyridoxal-phosphate-dependent aminotransferase family. Csd subfamily.</text>
</comment>
<evidence type="ECO:0000256" key="6">
    <source>
        <dbReference type="ARBA" id="ARBA00050776"/>
    </source>
</evidence>
<evidence type="ECO:0000259" key="7">
    <source>
        <dbReference type="Pfam" id="PF00266"/>
    </source>
</evidence>
<dbReference type="InterPro" id="IPR015421">
    <property type="entry name" value="PyrdxlP-dep_Trfase_major"/>
</dbReference>
<keyword evidence="9" id="KW-1185">Reference proteome</keyword>
<dbReference type="CDD" id="cd06453">
    <property type="entry name" value="SufS_like"/>
    <property type="match status" value="1"/>
</dbReference>
<dbReference type="InterPro" id="IPR015422">
    <property type="entry name" value="PyrdxlP-dep_Trfase_small"/>
</dbReference>
<dbReference type="PIRSF" id="PIRSF005572">
    <property type="entry name" value="NifS"/>
    <property type="match status" value="1"/>
</dbReference>
<dbReference type="InterPro" id="IPR000192">
    <property type="entry name" value="Aminotrans_V_dom"/>
</dbReference>
<dbReference type="InterPro" id="IPR010970">
    <property type="entry name" value="Cys_dSase_SufS"/>
</dbReference>